<feature type="region of interest" description="Disordered" evidence="14">
    <location>
        <begin position="215"/>
        <end position="245"/>
    </location>
</feature>
<reference evidence="18" key="1">
    <citation type="submission" date="2025-08" db="UniProtKB">
        <authorList>
            <consortium name="RefSeq"/>
        </authorList>
    </citation>
    <scope>IDENTIFICATION</scope>
    <source>
        <tissue evidence="18">Muscle</tissue>
    </source>
</reference>
<feature type="domain" description="RanBP2-type" evidence="15">
    <location>
        <begin position="183"/>
        <end position="212"/>
    </location>
</feature>
<evidence type="ECO:0000259" key="16">
    <source>
        <dbReference type="PROSITE" id="PS50802"/>
    </source>
</evidence>
<feature type="domain" description="OTU" evidence="16">
    <location>
        <begin position="476"/>
        <end position="634"/>
    </location>
</feature>
<keyword evidence="12" id="KW-0862">Zinc</keyword>
<feature type="domain" description="RanBP2-type" evidence="15">
    <location>
        <begin position="25"/>
        <end position="55"/>
    </location>
</feature>
<dbReference type="Proteomes" id="UP000694941">
    <property type="component" value="Unplaced"/>
</dbReference>
<comment type="similarity">
    <text evidence="2">Belongs to the peptidase C64 family.</text>
</comment>
<evidence type="ECO:0000256" key="7">
    <source>
        <dbReference type="ARBA" id="ARBA00022737"/>
    </source>
</evidence>
<dbReference type="PROSITE" id="PS01358">
    <property type="entry name" value="ZF_RANBP2_1"/>
    <property type="match status" value="3"/>
</dbReference>
<evidence type="ECO:0000256" key="10">
    <source>
        <dbReference type="ARBA" id="ARBA00022801"/>
    </source>
</evidence>
<dbReference type="InterPro" id="IPR036443">
    <property type="entry name" value="Znf_RanBP2_sf"/>
</dbReference>
<dbReference type="Gene3D" id="2.30.30.380">
    <property type="entry name" value="Zn-finger domain of Sec23/24"/>
    <property type="match status" value="1"/>
</dbReference>
<evidence type="ECO:0000256" key="12">
    <source>
        <dbReference type="ARBA" id="ARBA00022833"/>
    </source>
</evidence>
<dbReference type="InterPro" id="IPR041294">
    <property type="entry name" value="AnkUBD"/>
</dbReference>
<dbReference type="SMART" id="SM00547">
    <property type="entry name" value="ZnF_RBZ"/>
    <property type="match status" value="3"/>
</dbReference>
<evidence type="ECO:0000256" key="5">
    <source>
        <dbReference type="ARBA" id="ARBA00022687"/>
    </source>
</evidence>
<evidence type="ECO:0000256" key="4">
    <source>
        <dbReference type="ARBA" id="ARBA00022670"/>
    </source>
</evidence>
<keyword evidence="10" id="KW-0378">Hydrolase</keyword>
<keyword evidence="11" id="KW-0788">Thiol protease</keyword>
<dbReference type="Gene3D" id="1.25.40.560">
    <property type="match status" value="1"/>
</dbReference>
<dbReference type="Gene3D" id="4.10.1060.10">
    <property type="entry name" value="Zinc finger, RanBP2-type"/>
    <property type="match status" value="1"/>
</dbReference>
<feature type="region of interest" description="Disordered" evidence="14">
    <location>
        <begin position="731"/>
        <end position="756"/>
    </location>
</feature>
<dbReference type="GeneID" id="106463097"/>
<accession>A0ABM1SRV8</accession>
<protein>
    <recommendedName>
        <fullName evidence="3">ubiquitinyl hydrolase 1</fullName>
        <ecNumber evidence="3">3.4.19.12</ecNumber>
    </recommendedName>
</protein>
<evidence type="ECO:0000256" key="1">
    <source>
        <dbReference type="ARBA" id="ARBA00000707"/>
    </source>
</evidence>
<keyword evidence="4" id="KW-0645">Protease</keyword>
<dbReference type="InterPro" id="IPR051346">
    <property type="entry name" value="OTU_Deubiquitinase"/>
</dbReference>
<keyword evidence="5" id="KW-0879">Wnt signaling pathway</keyword>
<evidence type="ECO:0000256" key="14">
    <source>
        <dbReference type="SAM" id="MobiDB-lite"/>
    </source>
</evidence>
<keyword evidence="17" id="KW-1185">Reference proteome</keyword>
<dbReference type="InterPro" id="IPR001876">
    <property type="entry name" value="Znf_RanBP2"/>
</dbReference>
<dbReference type="CDD" id="cd22767">
    <property type="entry name" value="OTU_ZRANB1"/>
    <property type="match status" value="1"/>
</dbReference>
<dbReference type="RefSeq" id="XP_022246364.1">
    <property type="nucleotide sequence ID" value="XM_022390656.1"/>
</dbReference>
<dbReference type="PROSITE" id="PS50199">
    <property type="entry name" value="ZF_RANBP2_2"/>
    <property type="match status" value="3"/>
</dbReference>
<keyword evidence="8 13" id="KW-0863">Zinc-finger</keyword>
<evidence type="ECO:0000259" key="15">
    <source>
        <dbReference type="PROSITE" id="PS50199"/>
    </source>
</evidence>
<evidence type="ECO:0000256" key="9">
    <source>
        <dbReference type="ARBA" id="ARBA00022786"/>
    </source>
</evidence>
<evidence type="ECO:0000313" key="17">
    <source>
        <dbReference type="Proteomes" id="UP000694941"/>
    </source>
</evidence>
<keyword evidence="9" id="KW-0833">Ubl conjugation pathway</keyword>
<dbReference type="PROSITE" id="PS50802">
    <property type="entry name" value="OTU"/>
    <property type="match status" value="1"/>
</dbReference>
<evidence type="ECO:0000256" key="6">
    <source>
        <dbReference type="ARBA" id="ARBA00022723"/>
    </source>
</evidence>
<name>A0ABM1SRV8_LIMPO</name>
<dbReference type="Pfam" id="PF18418">
    <property type="entry name" value="AnkUBD"/>
    <property type="match status" value="1"/>
</dbReference>
<dbReference type="InterPro" id="IPR049768">
    <property type="entry name" value="ZRANB1_OTU"/>
</dbReference>
<keyword evidence="7" id="KW-0677">Repeat</keyword>
<keyword evidence="6" id="KW-0479">Metal-binding</keyword>
<comment type="catalytic activity">
    <reaction evidence="1">
        <text>Thiol-dependent hydrolysis of ester, thioester, amide, peptide and isopeptide bonds formed by the C-terminal Gly of ubiquitin (a 76-residue protein attached to proteins as an intracellular targeting signal).</text>
        <dbReference type="EC" id="3.4.19.12"/>
    </reaction>
</comment>
<dbReference type="SUPFAM" id="SSF90209">
    <property type="entry name" value="Ran binding protein zinc finger-like"/>
    <property type="match status" value="2"/>
</dbReference>
<evidence type="ECO:0000313" key="18">
    <source>
        <dbReference type="RefSeq" id="XP_022246364.1"/>
    </source>
</evidence>
<dbReference type="EC" id="3.4.19.12" evidence="3"/>
<evidence type="ECO:0000256" key="8">
    <source>
        <dbReference type="ARBA" id="ARBA00022771"/>
    </source>
</evidence>
<dbReference type="PANTHER" id="PTHR13367">
    <property type="entry name" value="UBIQUITIN THIOESTERASE"/>
    <property type="match status" value="1"/>
</dbReference>
<gene>
    <name evidence="18" type="primary">LOC106463097</name>
</gene>
<organism evidence="17 18">
    <name type="scientific">Limulus polyphemus</name>
    <name type="common">Atlantic horseshoe crab</name>
    <dbReference type="NCBI Taxonomy" id="6850"/>
    <lineage>
        <taxon>Eukaryota</taxon>
        <taxon>Metazoa</taxon>
        <taxon>Ecdysozoa</taxon>
        <taxon>Arthropoda</taxon>
        <taxon>Chelicerata</taxon>
        <taxon>Merostomata</taxon>
        <taxon>Xiphosura</taxon>
        <taxon>Limulidae</taxon>
        <taxon>Limulus</taxon>
    </lineage>
</organism>
<dbReference type="PANTHER" id="PTHR13367:SF28">
    <property type="entry name" value="UBIQUITIN THIOESTERASE ZRANB1"/>
    <property type="match status" value="1"/>
</dbReference>
<feature type="domain" description="RanBP2-type" evidence="15">
    <location>
        <begin position="99"/>
        <end position="128"/>
    </location>
</feature>
<dbReference type="Pfam" id="PF02338">
    <property type="entry name" value="OTU"/>
    <property type="match status" value="1"/>
</dbReference>
<dbReference type="InterPro" id="IPR003323">
    <property type="entry name" value="OTU_dom"/>
</dbReference>
<proteinExistence type="inferred from homology"/>
<evidence type="ECO:0000256" key="11">
    <source>
        <dbReference type="ARBA" id="ARBA00022807"/>
    </source>
</evidence>
<evidence type="ECO:0000256" key="2">
    <source>
        <dbReference type="ARBA" id="ARBA00005865"/>
    </source>
</evidence>
<sequence length="756" mass="85436">MRTETQKAENICSCPLCGLQSSMSQDNKKWACGYCTYENWPKAKKCTLCLAVRPPHIITEEASKENNIYKITPLIQETTSQNKVCTSDNSVTSTGSPSDVGTFRKWSCQICTFLNWPRSEKCTQCLSPWYCSSLTSNQVHLGSPGPTDNKGDIHTPERTIPPPLPLVVQTDRYENIRNKSCSEKQKWNCSACTYENWPKSQKCVLCGTGRIKSPGSYMSETEEGRSPSSPISNQISRRASPPGLPHYITTTSSIDSLHRRTNNRQTEAAIIQGHSSVSCTSESTQVLNNYIEEQRQRQQRRKPREFDRAWLNACMGVIDGDLNPVIHYLSIGGDPARQLTTSDVALLSRTMMFEVGKSLTELAVQYQRDEVLAILLPHSSHPIVKRAPPDVNRSLSRDIRRHIATSLKQRIGEFSCYFVTEFVTFTLPAEIADFARPVTERLFDELLDRYAQKELEEEAPVINWSIELTDRLGSRLYVLWNRSAGDCLLDSALQATWGVFDRDNTLRRALGESLCDAAPVLYPRWREAETLQANLLNFTLDDFQWQEDWATLLSLATQPGSALEQMHVFTLAHILRRPIIVYGVKYVKNLSGEALGYARFEGIYLPLLWERSFCWKSPIALGYTRGHFSALVTMEPDLGDVLGAGANIRANDDQHVVFLPLVSTDQKLLPVHFLTQSELGREEEIIHQWLDCCVTEGGILVAQQKVPKRPLLVAQMIEEWLDFYRNLERESKASTSNITTESNTKGYSSEGDSEHE</sequence>
<feature type="compositionally biased region" description="Polar residues" evidence="14">
    <location>
        <begin position="733"/>
        <end position="747"/>
    </location>
</feature>
<evidence type="ECO:0000256" key="13">
    <source>
        <dbReference type="PROSITE-ProRule" id="PRU00322"/>
    </source>
</evidence>
<evidence type="ECO:0000256" key="3">
    <source>
        <dbReference type="ARBA" id="ARBA00012759"/>
    </source>
</evidence>
<feature type="compositionally biased region" description="Polar residues" evidence="14">
    <location>
        <begin position="226"/>
        <end position="237"/>
    </location>
</feature>